<dbReference type="Proteomes" id="UP000643405">
    <property type="component" value="Unassembled WGS sequence"/>
</dbReference>
<name>A0A8J6PNS6_9HYPH</name>
<gene>
    <name evidence="1" type="ORF">ICI42_12480</name>
</gene>
<evidence type="ECO:0000313" key="1">
    <source>
        <dbReference type="EMBL" id="MBD0415477.1"/>
    </source>
</evidence>
<reference evidence="1" key="1">
    <citation type="submission" date="2020-09" db="EMBL/GenBank/DDBJ databases">
        <title>Genome seq and assembly of Tianweitania sp.</title>
        <authorList>
            <person name="Chhetri G."/>
        </authorList>
    </citation>
    <scope>NUCLEOTIDE SEQUENCE</scope>
    <source>
        <strain evidence="1">Rool2</strain>
    </source>
</reference>
<comment type="caution">
    <text evidence="1">The sequence shown here is derived from an EMBL/GenBank/DDBJ whole genome shotgun (WGS) entry which is preliminary data.</text>
</comment>
<dbReference type="EMBL" id="JACVVX010000003">
    <property type="protein sequence ID" value="MBD0415477.1"/>
    <property type="molecule type" value="Genomic_DNA"/>
</dbReference>
<dbReference type="AlphaFoldDB" id="A0A8J6PNS6"/>
<proteinExistence type="predicted"/>
<sequence>MAELHARGVELVSTLRHTADNIQHFEEAEVRMLLQKTAQVLSDLLARDMPSSRMYEPTARKSVHFSRMERPTLTF</sequence>
<evidence type="ECO:0000313" key="2">
    <source>
        <dbReference type="Proteomes" id="UP000643405"/>
    </source>
</evidence>
<dbReference type="RefSeq" id="WP_188164894.1">
    <property type="nucleotide sequence ID" value="NZ_JACVVX010000003.1"/>
</dbReference>
<accession>A0A8J6PNS6</accession>
<protein>
    <submittedName>
        <fullName evidence="1">Uncharacterized protein</fullName>
    </submittedName>
</protein>
<organism evidence="1 2">
    <name type="scientific">Oryzicola mucosus</name>
    <dbReference type="NCBI Taxonomy" id="2767425"/>
    <lineage>
        <taxon>Bacteria</taxon>
        <taxon>Pseudomonadati</taxon>
        <taxon>Pseudomonadota</taxon>
        <taxon>Alphaproteobacteria</taxon>
        <taxon>Hyphomicrobiales</taxon>
        <taxon>Phyllobacteriaceae</taxon>
        <taxon>Oryzicola</taxon>
    </lineage>
</organism>
<keyword evidence="2" id="KW-1185">Reference proteome</keyword>